<dbReference type="EMBL" id="CP002780">
    <property type="protein sequence ID" value="AEG60796.1"/>
    <property type="molecule type" value="Genomic_DNA"/>
</dbReference>
<dbReference type="AlphaFoldDB" id="F6DPV7"/>
<dbReference type="eggNOG" id="ENOG50309EC">
    <property type="taxonomic scope" value="Bacteria"/>
</dbReference>
<dbReference type="STRING" id="696281.Desru_2569"/>
<accession>F6DPV7</accession>
<name>F6DPV7_DESRL</name>
<reference evidence="1 2" key="2">
    <citation type="journal article" date="2012" name="Stand. Genomic Sci.">
        <title>Complete genome sequence of the sulfate-reducing firmicute Desulfotomaculum ruminis type strain (DL(T)).</title>
        <authorList>
            <person name="Spring S."/>
            <person name="Visser M."/>
            <person name="Lu M."/>
            <person name="Copeland A."/>
            <person name="Lapidus A."/>
            <person name="Lucas S."/>
            <person name="Cheng J.F."/>
            <person name="Han C."/>
            <person name="Tapia R."/>
            <person name="Goodwin L.A."/>
            <person name="Pitluck S."/>
            <person name="Ivanova N."/>
            <person name="Land M."/>
            <person name="Hauser L."/>
            <person name="Larimer F."/>
            <person name="Rohde M."/>
            <person name="Goker M."/>
            <person name="Detter J.C."/>
            <person name="Kyrpides N.C."/>
            <person name="Woyke T."/>
            <person name="Schaap P.J."/>
            <person name="Plugge C.M."/>
            <person name="Muyzer G."/>
            <person name="Kuever J."/>
            <person name="Pereira I.A."/>
            <person name="Parshina S.N."/>
            <person name="Bernier-Latmani R."/>
            <person name="Stams A.J."/>
            <person name="Klenk H.P."/>
        </authorList>
    </citation>
    <scope>NUCLEOTIDE SEQUENCE [LARGE SCALE GENOMIC DNA]</scope>
    <source>
        <strain evidence="2">ATCC 23193 / DSM 2154 / NCIB 8452 / DL</strain>
    </source>
</reference>
<dbReference type="OrthoDB" id="9810427at2"/>
<organism evidence="1 2">
    <name type="scientific">Desulforamulus ruminis (strain ATCC 23193 / DSM 2154 / NCIMB 8452 / DL)</name>
    <name type="common">Desulfotomaculum ruminis</name>
    <dbReference type="NCBI Taxonomy" id="696281"/>
    <lineage>
        <taxon>Bacteria</taxon>
        <taxon>Bacillati</taxon>
        <taxon>Bacillota</taxon>
        <taxon>Clostridia</taxon>
        <taxon>Eubacteriales</taxon>
        <taxon>Peptococcaceae</taxon>
        <taxon>Desulforamulus</taxon>
    </lineage>
</organism>
<sequence length="75" mass="8143">MACINADGTLLPTAVGALTAMQGGITLEEYAGGNKLPLFRVRMVFREMLEAGLAREEQGKYYITQSGMDKIMNGK</sequence>
<evidence type="ECO:0000313" key="1">
    <source>
        <dbReference type="EMBL" id="AEG60796.1"/>
    </source>
</evidence>
<dbReference type="HOGENOM" id="CLU_198748_0_0_9"/>
<keyword evidence="2" id="KW-1185">Reference proteome</keyword>
<protein>
    <submittedName>
        <fullName evidence="1">Uncharacterized protein</fullName>
    </submittedName>
</protein>
<gene>
    <name evidence="1" type="ordered locus">Desru_2569</name>
</gene>
<proteinExistence type="predicted"/>
<evidence type="ECO:0000313" key="2">
    <source>
        <dbReference type="Proteomes" id="UP000009234"/>
    </source>
</evidence>
<reference evidence="2" key="1">
    <citation type="submission" date="2011-05" db="EMBL/GenBank/DDBJ databases">
        <title>Complete sequence of Desulfotomaculum ruminis DSM 2154.</title>
        <authorList>
            <person name="Lucas S."/>
            <person name="Copeland A."/>
            <person name="Lapidus A."/>
            <person name="Cheng J.-F."/>
            <person name="Goodwin L."/>
            <person name="Pitluck S."/>
            <person name="Lu M."/>
            <person name="Detter J.C."/>
            <person name="Han C."/>
            <person name="Tapia R."/>
            <person name="Land M."/>
            <person name="Hauser L."/>
            <person name="Kyrpides N."/>
            <person name="Ivanova N."/>
            <person name="Mikhailova N."/>
            <person name="Pagani I."/>
            <person name="Stams A.J.M."/>
            <person name="Plugge C.M."/>
            <person name="Muyzer G."/>
            <person name="Kuever J."/>
            <person name="Parshina S.N."/>
            <person name="Ivanova A.E."/>
            <person name="Nazina T.N."/>
            <person name="Brambilla E."/>
            <person name="Spring S."/>
            <person name="Klenk H.-P."/>
            <person name="Woyke T."/>
        </authorList>
    </citation>
    <scope>NUCLEOTIDE SEQUENCE [LARGE SCALE GENOMIC DNA]</scope>
    <source>
        <strain evidence="2">ATCC 23193 / DSM 2154 / NCIB 8452 / DL</strain>
    </source>
</reference>
<dbReference type="RefSeq" id="WP_013842552.1">
    <property type="nucleotide sequence ID" value="NC_015589.1"/>
</dbReference>
<dbReference type="Proteomes" id="UP000009234">
    <property type="component" value="Chromosome"/>
</dbReference>
<dbReference type="KEGG" id="dru:Desru_2569"/>